<feature type="domain" description="Major facilitator superfamily (MFS) profile" evidence="9">
    <location>
        <begin position="14"/>
        <end position="431"/>
    </location>
</feature>
<keyword evidence="5 8" id="KW-1133">Transmembrane helix</keyword>
<dbReference type="Pfam" id="PF00083">
    <property type="entry name" value="Sugar_tr"/>
    <property type="match status" value="1"/>
</dbReference>
<dbReference type="PANTHER" id="PTHR48023:SF4">
    <property type="entry name" value="D-XYLOSE-PROTON SYMPORTER-LIKE 2"/>
    <property type="match status" value="1"/>
</dbReference>
<comment type="similarity">
    <text evidence="2 7">Belongs to the major facilitator superfamily. Sugar transporter (TC 2.A.1.1) family.</text>
</comment>
<feature type="transmembrane region" description="Helical" evidence="8">
    <location>
        <begin position="376"/>
        <end position="399"/>
    </location>
</feature>
<feature type="transmembrane region" description="Helical" evidence="8">
    <location>
        <begin position="137"/>
        <end position="160"/>
    </location>
</feature>
<feature type="transmembrane region" description="Helical" evidence="8">
    <location>
        <begin position="12"/>
        <end position="39"/>
    </location>
</feature>
<feature type="transmembrane region" description="Helical" evidence="8">
    <location>
        <begin position="105"/>
        <end position="125"/>
    </location>
</feature>
<evidence type="ECO:0000256" key="7">
    <source>
        <dbReference type="RuleBase" id="RU003346"/>
    </source>
</evidence>
<dbReference type="InterPro" id="IPR050820">
    <property type="entry name" value="MFS_Sugar_Transporter"/>
</dbReference>
<dbReference type="GO" id="GO:1904659">
    <property type="term" value="P:D-glucose transmembrane transport"/>
    <property type="evidence" value="ECO:0007669"/>
    <property type="project" value="TreeGrafter"/>
</dbReference>
<accession>A0AAX0WPK9</accession>
<dbReference type="GO" id="GO:0022857">
    <property type="term" value="F:transmembrane transporter activity"/>
    <property type="evidence" value="ECO:0007669"/>
    <property type="project" value="InterPro"/>
</dbReference>
<comment type="caution">
    <text evidence="10">The sequence shown here is derived from an EMBL/GenBank/DDBJ whole genome shotgun (WGS) entry which is preliminary data.</text>
</comment>
<feature type="transmembrane region" description="Helical" evidence="8">
    <location>
        <begin position="51"/>
        <end position="68"/>
    </location>
</feature>
<dbReference type="Proteomes" id="UP000192511">
    <property type="component" value="Unassembled WGS sequence"/>
</dbReference>
<feature type="transmembrane region" description="Helical" evidence="8">
    <location>
        <begin position="309"/>
        <end position="328"/>
    </location>
</feature>
<dbReference type="GeneID" id="98064697"/>
<name>A0AAX0WPK9_9GAMM</name>
<dbReference type="RefSeq" id="WP_019234073.1">
    <property type="nucleotide sequence ID" value="NZ_CAAAHR010000002.1"/>
</dbReference>
<dbReference type="InterPro" id="IPR005828">
    <property type="entry name" value="MFS_sugar_transport-like"/>
</dbReference>
<keyword evidence="3 7" id="KW-0813">Transport</keyword>
<feature type="transmembrane region" description="Helical" evidence="8">
    <location>
        <begin position="405"/>
        <end position="427"/>
    </location>
</feature>
<dbReference type="PRINTS" id="PR00171">
    <property type="entry name" value="SUGRTRNSPORT"/>
</dbReference>
<evidence type="ECO:0000256" key="8">
    <source>
        <dbReference type="SAM" id="Phobius"/>
    </source>
</evidence>
<keyword evidence="11" id="KW-1185">Reference proteome</keyword>
<comment type="subcellular location">
    <subcellularLocation>
        <location evidence="1">Membrane</location>
        <topology evidence="1">Multi-pass membrane protein</topology>
    </subcellularLocation>
</comment>
<protein>
    <submittedName>
        <fullName evidence="10">MFS transporter</fullName>
    </submittedName>
</protein>
<evidence type="ECO:0000256" key="6">
    <source>
        <dbReference type="ARBA" id="ARBA00023136"/>
    </source>
</evidence>
<dbReference type="InterPro" id="IPR036259">
    <property type="entry name" value="MFS_trans_sf"/>
</dbReference>
<dbReference type="InterPro" id="IPR005829">
    <property type="entry name" value="Sugar_transporter_CS"/>
</dbReference>
<dbReference type="PROSITE" id="PS00216">
    <property type="entry name" value="SUGAR_TRANSPORT_1"/>
    <property type="match status" value="1"/>
</dbReference>
<sequence length="454" mass="50105">MNRALSTLWRPLGILTVAMCSGLLVGYITTVIAGVLPIINKQFNLDVWQQGVLVSIILVGGFLGSLLCNRIIPALGHKKTLTLVALAFIAGSVWSALSVDFLSLLSARFFVGLAVGITTVIAPMYTAETASDNSRGFLVSSVQLAITIGILLAYVISYYFAPTQNWQMMFALGTLPALLLLIIVPLQLESPRWLFLKNRVDEAKSVFFKLHGIKWAELEIIQPPIETHCHFRELLHPIIFPVLLFACGLFLFQNLSGIDAILYYAPIIFTQSGFTSLQSGLAVAILIGIINILATLLSMWLIDHLGRRPITIIGLLFMTLSLIGFSFFHPYIALYPAMRWISALMLLLFVMSFAVSMGPIPYVLMSELFPIRLRTIGMGIASATAWGINALVTFAYPILIEYIGISRLFLGFAFVCAIALFICLLFCPETKNQTLEAIEKRLLDGVKLRNLGTH</sequence>
<reference evidence="10" key="1">
    <citation type="submission" date="2017-12" db="EMBL/GenBank/DDBJ databases">
        <title>FDA dAtabase for Regulatory Grade micrObial Sequences (FDA-ARGOS): Supporting development and validation of Infectious Disease Dx tests.</title>
        <authorList>
            <person name="Kerrigan L."/>
            <person name="Tallon L.J."/>
            <person name="Sadzewicz L."/>
            <person name="Sengamalay N."/>
            <person name="Ott S."/>
            <person name="Godinez A."/>
            <person name="Nagaraj S."/>
            <person name="Vavikolanu K."/>
            <person name="Vyas G."/>
            <person name="Nadendla S."/>
            <person name="Aluvathingal J."/>
            <person name="Sichtig H."/>
        </authorList>
    </citation>
    <scope>NUCLEOTIDE SEQUENCE [LARGE SCALE GENOMIC DNA]</scope>
    <source>
        <strain evidence="10">FDAARGOS_200</strain>
    </source>
</reference>
<keyword evidence="6 8" id="KW-0472">Membrane</keyword>
<feature type="transmembrane region" description="Helical" evidence="8">
    <location>
        <begin position="340"/>
        <end position="364"/>
    </location>
</feature>
<dbReference type="InterPro" id="IPR003663">
    <property type="entry name" value="Sugar/inositol_transpt"/>
</dbReference>
<proteinExistence type="inferred from homology"/>
<dbReference type="GO" id="GO:0016020">
    <property type="term" value="C:membrane"/>
    <property type="evidence" value="ECO:0007669"/>
    <property type="project" value="UniProtKB-SubCell"/>
</dbReference>
<dbReference type="Gene3D" id="1.20.1250.20">
    <property type="entry name" value="MFS general substrate transporter like domains"/>
    <property type="match status" value="2"/>
</dbReference>
<dbReference type="PROSITE" id="PS00217">
    <property type="entry name" value="SUGAR_TRANSPORT_2"/>
    <property type="match status" value="1"/>
</dbReference>
<dbReference type="PROSITE" id="PS50850">
    <property type="entry name" value="MFS"/>
    <property type="match status" value="1"/>
</dbReference>
<dbReference type="AlphaFoldDB" id="A0AAX0WPK9"/>
<evidence type="ECO:0000313" key="10">
    <source>
        <dbReference type="EMBL" id="PNL60322.1"/>
    </source>
</evidence>
<evidence type="ECO:0000256" key="4">
    <source>
        <dbReference type="ARBA" id="ARBA00022692"/>
    </source>
</evidence>
<evidence type="ECO:0000259" key="9">
    <source>
        <dbReference type="PROSITE" id="PS50850"/>
    </source>
</evidence>
<organism evidence="10 11">
    <name type="scientific">Legionella anisa</name>
    <dbReference type="NCBI Taxonomy" id="28082"/>
    <lineage>
        <taxon>Bacteria</taxon>
        <taxon>Pseudomonadati</taxon>
        <taxon>Pseudomonadota</taxon>
        <taxon>Gammaproteobacteria</taxon>
        <taxon>Legionellales</taxon>
        <taxon>Legionellaceae</taxon>
        <taxon>Legionella</taxon>
    </lineage>
</organism>
<keyword evidence="4 8" id="KW-0812">Transmembrane</keyword>
<evidence type="ECO:0000256" key="3">
    <source>
        <dbReference type="ARBA" id="ARBA00022448"/>
    </source>
</evidence>
<evidence type="ECO:0000256" key="5">
    <source>
        <dbReference type="ARBA" id="ARBA00022989"/>
    </source>
</evidence>
<evidence type="ECO:0000313" key="11">
    <source>
        <dbReference type="Proteomes" id="UP000192511"/>
    </source>
</evidence>
<evidence type="ECO:0000256" key="2">
    <source>
        <dbReference type="ARBA" id="ARBA00010992"/>
    </source>
</evidence>
<dbReference type="NCBIfam" id="TIGR00879">
    <property type="entry name" value="SP"/>
    <property type="match status" value="1"/>
</dbReference>
<feature type="transmembrane region" description="Helical" evidence="8">
    <location>
        <begin position="277"/>
        <end position="302"/>
    </location>
</feature>
<dbReference type="EMBL" id="NBTX02000004">
    <property type="protein sequence ID" value="PNL60322.1"/>
    <property type="molecule type" value="Genomic_DNA"/>
</dbReference>
<feature type="transmembrane region" description="Helical" evidence="8">
    <location>
        <begin position="80"/>
        <end position="99"/>
    </location>
</feature>
<dbReference type="InterPro" id="IPR020846">
    <property type="entry name" value="MFS_dom"/>
</dbReference>
<dbReference type="PANTHER" id="PTHR48023">
    <property type="entry name" value="D-XYLOSE-PROTON SYMPORTER-LIKE 2"/>
    <property type="match status" value="1"/>
</dbReference>
<feature type="transmembrane region" description="Helical" evidence="8">
    <location>
        <begin position="238"/>
        <end position="265"/>
    </location>
</feature>
<dbReference type="SUPFAM" id="SSF103473">
    <property type="entry name" value="MFS general substrate transporter"/>
    <property type="match status" value="1"/>
</dbReference>
<evidence type="ECO:0000256" key="1">
    <source>
        <dbReference type="ARBA" id="ARBA00004141"/>
    </source>
</evidence>
<feature type="transmembrane region" description="Helical" evidence="8">
    <location>
        <begin position="166"/>
        <end position="188"/>
    </location>
</feature>
<gene>
    <name evidence="10" type="ORF">A6J39_003340</name>
</gene>